<evidence type="ECO:0000313" key="3">
    <source>
        <dbReference type="Proteomes" id="UP000031671"/>
    </source>
</evidence>
<reference evidence="2 3" key="2">
    <citation type="submission" date="2015-01" db="EMBL/GenBank/DDBJ databases">
        <authorList>
            <consortium name="NBRP consortium"/>
            <person name="Sawabe T."/>
            <person name="Meirelles P."/>
            <person name="Feng G."/>
            <person name="Sayaka M."/>
            <person name="Hattori M."/>
            <person name="Ohkuma M."/>
        </authorList>
    </citation>
    <scope>NUCLEOTIDE SEQUENCE [LARGE SCALE GENOMIC DNA]</scope>
    <source>
        <strain evidence="3">JCM 19231</strain>
    </source>
</reference>
<sequence>MSVTKSQLAYLALLSMLGFIATDMYLPAFQTLQADFGTGLNLLHSH</sequence>
<feature type="transmembrane region" description="Helical" evidence="1">
    <location>
        <begin position="7"/>
        <end position="26"/>
    </location>
</feature>
<keyword evidence="1" id="KW-1133">Transmembrane helix</keyword>
<name>A0A0B8NJR9_9VIBR</name>
<organism evidence="2 3">
    <name type="scientific">Vibrio ishigakensis</name>
    <dbReference type="NCBI Taxonomy" id="1481914"/>
    <lineage>
        <taxon>Bacteria</taxon>
        <taxon>Pseudomonadati</taxon>
        <taxon>Pseudomonadota</taxon>
        <taxon>Gammaproteobacteria</taxon>
        <taxon>Vibrionales</taxon>
        <taxon>Vibrionaceae</taxon>
        <taxon>Vibrio</taxon>
    </lineage>
</organism>
<keyword evidence="1" id="KW-0472">Membrane</keyword>
<evidence type="ECO:0000256" key="1">
    <source>
        <dbReference type="SAM" id="Phobius"/>
    </source>
</evidence>
<reference evidence="2 3" key="1">
    <citation type="submission" date="2015-01" db="EMBL/GenBank/DDBJ databases">
        <title>Vibrio sp. C1 JCM 19231 whole genome shotgun sequence.</title>
        <authorList>
            <person name="Sawabe T."/>
            <person name="Meirelles P."/>
            <person name="Feng G."/>
            <person name="Sayaka M."/>
            <person name="Hattori M."/>
            <person name="Ohkuma M."/>
        </authorList>
    </citation>
    <scope>NUCLEOTIDE SEQUENCE [LARGE SCALE GENOMIC DNA]</scope>
    <source>
        <strain evidence="3">JCM 19231</strain>
    </source>
</reference>
<accession>A0A0B8NJR9</accession>
<dbReference type="Gene3D" id="1.20.1720.10">
    <property type="entry name" value="Multidrug resistance protein D"/>
    <property type="match status" value="1"/>
</dbReference>
<protein>
    <submittedName>
        <fullName evidence="2">Uncharacterized protein</fullName>
    </submittedName>
</protein>
<keyword evidence="1" id="KW-0812">Transmembrane</keyword>
<comment type="caution">
    <text evidence="2">The sequence shown here is derived from an EMBL/GenBank/DDBJ whole genome shotgun (WGS) entry which is preliminary data.</text>
</comment>
<proteinExistence type="predicted"/>
<evidence type="ECO:0000313" key="2">
    <source>
        <dbReference type="EMBL" id="GAM54920.1"/>
    </source>
</evidence>
<gene>
    <name evidence="2" type="ORF">JCM19231_5840</name>
</gene>
<dbReference type="AlphaFoldDB" id="A0A0B8NJR9"/>
<keyword evidence="3" id="KW-1185">Reference proteome</keyword>
<dbReference type="EMBL" id="BBRZ01000008">
    <property type="protein sequence ID" value="GAM54920.1"/>
    <property type="molecule type" value="Genomic_DNA"/>
</dbReference>
<dbReference type="Proteomes" id="UP000031671">
    <property type="component" value="Unassembled WGS sequence"/>
</dbReference>